<feature type="compositionally biased region" description="Basic and acidic residues" evidence="1">
    <location>
        <begin position="262"/>
        <end position="272"/>
    </location>
</feature>
<dbReference type="OrthoDB" id="3128704at2759"/>
<protein>
    <recommendedName>
        <fullName evidence="5">Mid2 domain-containing protein</fullName>
    </recommendedName>
</protein>
<gene>
    <name evidence="3" type="ORF">K435DRAFT_368782</name>
</gene>
<dbReference type="Proteomes" id="UP000297245">
    <property type="component" value="Unassembled WGS sequence"/>
</dbReference>
<feature type="compositionally biased region" description="Polar residues" evidence="1">
    <location>
        <begin position="250"/>
        <end position="261"/>
    </location>
</feature>
<evidence type="ECO:0008006" key="5">
    <source>
        <dbReference type="Google" id="ProtNLM"/>
    </source>
</evidence>
<dbReference type="EMBL" id="ML179081">
    <property type="protein sequence ID" value="THV02081.1"/>
    <property type="molecule type" value="Genomic_DNA"/>
</dbReference>
<name>A0A4S8MHK3_DENBC</name>
<feature type="region of interest" description="Disordered" evidence="1">
    <location>
        <begin position="224"/>
        <end position="332"/>
    </location>
</feature>
<evidence type="ECO:0000256" key="2">
    <source>
        <dbReference type="SAM" id="Phobius"/>
    </source>
</evidence>
<evidence type="ECO:0000313" key="4">
    <source>
        <dbReference type="Proteomes" id="UP000297245"/>
    </source>
</evidence>
<proteinExistence type="predicted"/>
<keyword evidence="4" id="KW-1185">Reference proteome</keyword>
<feature type="region of interest" description="Disordered" evidence="1">
    <location>
        <begin position="88"/>
        <end position="120"/>
    </location>
</feature>
<evidence type="ECO:0000256" key="1">
    <source>
        <dbReference type="SAM" id="MobiDB-lite"/>
    </source>
</evidence>
<keyword evidence="2" id="KW-0472">Membrane</keyword>
<reference evidence="3 4" key="1">
    <citation type="journal article" date="2019" name="Nat. Ecol. Evol.">
        <title>Megaphylogeny resolves global patterns of mushroom evolution.</title>
        <authorList>
            <person name="Varga T."/>
            <person name="Krizsan K."/>
            <person name="Foldi C."/>
            <person name="Dima B."/>
            <person name="Sanchez-Garcia M."/>
            <person name="Sanchez-Ramirez S."/>
            <person name="Szollosi G.J."/>
            <person name="Szarkandi J.G."/>
            <person name="Papp V."/>
            <person name="Albert L."/>
            <person name="Andreopoulos W."/>
            <person name="Angelini C."/>
            <person name="Antonin V."/>
            <person name="Barry K.W."/>
            <person name="Bougher N.L."/>
            <person name="Buchanan P."/>
            <person name="Buyck B."/>
            <person name="Bense V."/>
            <person name="Catcheside P."/>
            <person name="Chovatia M."/>
            <person name="Cooper J."/>
            <person name="Damon W."/>
            <person name="Desjardin D."/>
            <person name="Finy P."/>
            <person name="Geml J."/>
            <person name="Haridas S."/>
            <person name="Hughes K."/>
            <person name="Justo A."/>
            <person name="Karasinski D."/>
            <person name="Kautmanova I."/>
            <person name="Kiss B."/>
            <person name="Kocsube S."/>
            <person name="Kotiranta H."/>
            <person name="LaButti K.M."/>
            <person name="Lechner B.E."/>
            <person name="Liimatainen K."/>
            <person name="Lipzen A."/>
            <person name="Lukacs Z."/>
            <person name="Mihaltcheva S."/>
            <person name="Morgado L.N."/>
            <person name="Niskanen T."/>
            <person name="Noordeloos M.E."/>
            <person name="Ohm R.A."/>
            <person name="Ortiz-Santana B."/>
            <person name="Ovrebo C."/>
            <person name="Racz N."/>
            <person name="Riley R."/>
            <person name="Savchenko A."/>
            <person name="Shiryaev A."/>
            <person name="Soop K."/>
            <person name="Spirin V."/>
            <person name="Szebenyi C."/>
            <person name="Tomsovsky M."/>
            <person name="Tulloss R.E."/>
            <person name="Uehling J."/>
            <person name="Grigoriev I.V."/>
            <person name="Vagvolgyi C."/>
            <person name="Papp T."/>
            <person name="Martin F.M."/>
            <person name="Miettinen O."/>
            <person name="Hibbett D.S."/>
            <person name="Nagy L.G."/>
        </authorList>
    </citation>
    <scope>NUCLEOTIDE SEQUENCE [LARGE SCALE GENOMIC DNA]</scope>
    <source>
        <strain evidence="3 4">CBS 962.96</strain>
    </source>
</reference>
<keyword evidence="2" id="KW-0812">Transmembrane</keyword>
<feature type="compositionally biased region" description="Low complexity" evidence="1">
    <location>
        <begin position="89"/>
        <end position="116"/>
    </location>
</feature>
<keyword evidence="2" id="KW-1133">Transmembrane helix</keyword>
<feature type="transmembrane region" description="Helical" evidence="2">
    <location>
        <begin position="127"/>
        <end position="149"/>
    </location>
</feature>
<feature type="compositionally biased region" description="Polar residues" evidence="1">
    <location>
        <begin position="273"/>
        <end position="285"/>
    </location>
</feature>
<feature type="compositionally biased region" description="Polar residues" evidence="1">
    <location>
        <begin position="224"/>
        <end position="242"/>
    </location>
</feature>
<organism evidence="3 4">
    <name type="scientific">Dendrothele bispora (strain CBS 962.96)</name>
    <dbReference type="NCBI Taxonomy" id="1314807"/>
    <lineage>
        <taxon>Eukaryota</taxon>
        <taxon>Fungi</taxon>
        <taxon>Dikarya</taxon>
        <taxon>Basidiomycota</taxon>
        <taxon>Agaricomycotina</taxon>
        <taxon>Agaricomycetes</taxon>
        <taxon>Agaricomycetidae</taxon>
        <taxon>Agaricales</taxon>
        <taxon>Agaricales incertae sedis</taxon>
        <taxon>Dendrothele</taxon>
    </lineage>
</organism>
<sequence length="332" mass="36735">MMFVVDGTSEQLQFIPDSPSNPYDNSGNSNNHPGYPHYIYYQNNSLEPGNHILTVNITHMTGEISAIIDYLTYNPSFNSLLEKPDFSQPIPSSTSGSTSITSTGTTTSGPTNTSSIKVPNSGRNAKLISGAVLGSVAGIFLAILLFWFCKRRRTRRKYYREDFKTPITESASTSYIPEPFVLTVPAQLHSPSSKRRSIQDQSQNQIEKWRYESRASKGTSLILTASSSSDQRRNSAPLTASVSRPHITHTESGTQHTQTGESSHEMPEHRSSFFEQTTESQTLTPGGSMRSGVDTQALESQMREIHSRVEMLSTEMSKYMKPPAYENGVSGE</sequence>
<accession>A0A4S8MHK3</accession>
<dbReference type="AlphaFoldDB" id="A0A4S8MHK3"/>
<evidence type="ECO:0000313" key="3">
    <source>
        <dbReference type="EMBL" id="THV02081.1"/>
    </source>
</evidence>